<protein>
    <submittedName>
        <fullName evidence="1">Uncharacterized protein</fullName>
    </submittedName>
</protein>
<dbReference type="AlphaFoldDB" id="A0A495V7U5"/>
<reference evidence="1 2" key="1">
    <citation type="submission" date="2018-10" db="EMBL/GenBank/DDBJ databases">
        <title>Genomic Encyclopedia of Archaeal and Bacterial Type Strains, Phase II (KMG-II): from individual species to whole genera.</title>
        <authorList>
            <person name="Goeker M."/>
        </authorList>
    </citation>
    <scope>NUCLEOTIDE SEQUENCE [LARGE SCALE GENOMIC DNA]</scope>
    <source>
        <strain evidence="1 2">DSM 235</strain>
    </source>
</reference>
<proteinExistence type="predicted"/>
<organism evidence="1 2">
    <name type="scientific">Thiocapsa rosea</name>
    <dbReference type="NCBI Taxonomy" id="69360"/>
    <lineage>
        <taxon>Bacteria</taxon>
        <taxon>Pseudomonadati</taxon>
        <taxon>Pseudomonadota</taxon>
        <taxon>Gammaproteobacteria</taxon>
        <taxon>Chromatiales</taxon>
        <taxon>Chromatiaceae</taxon>
        <taxon>Thiocapsa</taxon>
    </lineage>
</organism>
<dbReference type="Proteomes" id="UP000274556">
    <property type="component" value="Unassembled WGS sequence"/>
</dbReference>
<name>A0A495V7U5_9GAMM</name>
<sequence>MRFIPQTGPNGTHSCRLSVRYVAVAAAVVAVLGAPPIGAEPVRVDPETGAATYETRAHGVSVSLTQLLPDQIRAFYVARGFDLADADVFADACVYMTVLRNDTAPGEIDFRLSDWEVQHKDEVRPLPPLDEWLAQWTARGVPDSARLAFRWAQFPSEQSYAPGEWNQGMLATGLPPGSRFDLIARWTIADQTYEGRLDDVRCTD</sequence>
<gene>
    <name evidence="1" type="ORF">BDD21_2923</name>
</gene>
<dbReference type="OrthoDB" id="5764209at2"/>
<keyword evidence="2" id="KW-1185">Reference proteome</keyword>
<accession>A0A495V7U5</accession>
<dbReference type="RefSeq" id="WP_120797737.1">
    <property type="nucleotide sequence ID" value="NZ_RBXL01000001.1"/>
</dbReference>
<comment type="caution">
    <text evidence="1">The sequence shown here is derived from an EMBL/GenBank/DDBJ whole genome shotgun (WGS) entry which is preliminary data.</text>
</comment>
<dbReference type="EMBL" id="RBXL01000001">
    <property type="protein sequence ID" value="RKT45466.1"/>
    <property type="molecule type" value="Genomic_DNA"/>
</dbReference>
<evidence type="ECO:0000313" key="2">
    <source>
        <dbReference type="Proteomes" id="UP000274556"/>
    </source>
</evidence>
<evidence type="ECO:0000313" key="1">
    <source>
        <dbReference type="EMBL" id="RKT45466.1"/>
    </source>
</evidence>